<keyword evidence="3" id="KW-0238">DNA-binding</keyword>
<dbReference type="Proteomes" id="UP000054921">
    <property type="component" value="Unassembled WGS sequence"/>
</dbReference>
<dbReference type="InterPro" id="IPR036388">
    <property type="entry name" value="WH-like_DNA-bd_sf"/>
</dbReference>
<feature type="domain" description="HTH lysR-type" evidence="5">
    <location>
        <begin position="1"/>
        <end position="59"/>
    </location>
</feature>
<dbReference type="InterPro" id="IPR005119">
    <property type="entry name" value="LysR_subst-bd"/>
</dbReference>
<dbReference type="Gene3D" id="1.10.10.10">
    <property type="entry name" value="Winged helix-like DNA-binding domain superfamily/Winged helix DNA-binding domain"/>
    <property type="match status" value="1"/>
</dbReference>
<dbReference type="PATRIC" id="fig|28084.5.peg.1567"/>
<comment type="similarity">
    <text evidence="1">Belongs to the LysR transcriptional regulatory family.</text>
</comment>
<dbReference type="PROSITE" id="PS50931">
    <property type="entry name" value="HTH_LYSR"/>
    <property type="match status" value="1"/>
</dbReference>
<dbReference type="PANTHER" id="PTHR30537:SF5">
    <property type="entry name" value="HTH-TYPE TRANSCRIPTIONAL ACTIVATOR TTDR-RELATED"/>
    <property type="match status" value="1"/>
</dbReference>
<reference evidence="6 7" key="1">
    <citation type="submission" date="2015-11" db="EMBL/GenBank/DDBJ databases">
        <title>Genomic analysis of 38 Legionella species identifies large and diverse effector repertoires.</title>
        <authorList>
            <person name="Burstein D."/>
            <person name="Amaro F."/>
            <person name="Zusman T."/>
            <person name="Lifshitz Z."/>
            <person name="Cohen O."/>
            <person name="Gilbert J.A."/>
            <person name="Pupko T."/>
            <person name="Shuman H.A."/>
            <person name="Segal G."/>
        </authorList>
    </citation>
    <scope>NUCLEOTIDE SEQUENCE [LARGE SCALE GENOMIC DNA]</scope>
    <source>
        <strain evidence="6 7">ORW</strain>
    </source>
</reference>
<accession>A0A0W0S754</accession>
<evidence type="ECO:0000256" key="3">
    <source>
        <dbReference type="ARBA" id="ARBA00023125"/>
    </source>
</evidence>
<dbReference type="GO" id="GO:0003700">
    <property type="term" value="F:DNA-binding transcription factor activity"/>
    <property type="evidence" value="ECO:0007669"/>
    <property type="project" value="InterPro"/>
</dbReference>
<proteinExistence type="inferred from homology"/>
<dbReference type="InterPro" id="IPR036390">
    <property type="entry name" value="WH_DNA-bd_sf"/>
</dbReference>
<dbReference type="GO" id="GO:0003677">
    <property type="term" value="F:DNA binding"/>
    <property type="evidence" value="ECO:0007669"/>
    <property type="project" value="UniProtKB-KW"/>
</dbReference>
<dbReference type="OrthoDB" id="8885940at2"/>
<evidence type="ECO:0000313" key="7">
    <source>
        <dbReference type="Proteomes" id="UP000054921"/>
    </source>
</evidence>
<dbReference type="EMBL" id="LNXW01000013">
    <property type="protein sequence ID" value="KTC79420.1"/>
    <property type="molecule type" value="Genomic_DNA"/>
</dbReference>
<dbReference type="InterPro" id="IPR058163">
    <property type="entry name" value="LysR-type_TF_proteobact-type"/>
</dbReference>
<gene>
    <name evidence="6" type="ORF">Lche_1440</name>
</gene>
<dbReference type="RefSeq" id="WP_058387637.1">
    <property type="nucleotide sequence ID" value="NZ_LNXW01000013.1"/>
</dbReference>
<evidence type="ECO:0000256" key="4">
    <source>
        <dbReference type="ARBA" id="ARBA00023163"/>
    </source>
</evidence>
<dbReference type="FunFam" id="1.10.10.10:FF:000001">
    <property type="entry name" value="LysR family transcriptional regulator"/>
    <property type="match status" value="1"/>
</dbReference>
<dbReference type="Pfam" id="PF00126">
    <property type="entry name" value="HTH_1"/>
    <property type="match status" value="1"/>
</dbReference>
<organism evidence="6 7">
    <name type="scientific">Legionella cherrii</name>
    <dbReference type="NCBI Taxonomy" id="28084"/>
    <lineage>
        <taxon>Bacteria</taxon>
        <taxon>Pseudomonadati</taxon>
        <taxon>Pseudomonadota</taxon>
        <taxon>Gammaproteobacteria</taxon>
        <taxon>Legionellales</taxon>
        <taxon>Legionellaceae</taxon>
        <taxon>Legionella</taxon>
    </lineage>
</organism>
<keyword evidence="2" id="KW-0805">Transcription regulation</keyword>
<sequence>MNILLCLKGFIATVDNKSFSKAAQKLYVSPSKLSKQITWLEDELKTKLFQRSTKGLIVTESGERLYREALRLFEQLGAVKEIATPKPLELQGQITLYLTVTPAIPYLTALSIEFMQKYPKMEIEIIVGSDSKELLSTAFDVAISFDDVNSSKLICKKLFAIQREVFASPTYINQYGFPETIEQLQKHNCLINTLYGLQNKWIFNKKIVHVSGNFKSNNASVLKQAAIAGIGLLWAPYFSVCEEIKNGTLIPVLTQETSPEINLYAIYPMYLVNEPKINLLLNFFCEKALSTQITSSFVDNKK</sequence>
<name>A0A0W0S754_9GAMM</name>
<comment type="caution">
    <text evidence="6">The sequence shown here is derived from an EMBL/GenBank/DDBJ whole genome shotgun (WGS) entry which is preliminary data.</text>
</comment>
<evidence type="ECO:0000256" key="1">
    <source>
        <dbReference type="ARBA" id="ARBA00009437"/>
    </source>
</evidence>
<dbReference type="Pfam" id="PF03466">
    <property type="entry name" value="LysR_substrate"/>
    <property type="match status" value="1"/>
</dbReference>
<dbReference type="STRING" id="28084.Lche_1440"/>
<protein>
    <submittedName>
        <fullName evidence="6">LysR family transporter transcriptional regulator</fullName>
    </submittedName>
</protein>
<dbReference type="InterPro" id="IPR000847">
    <property type="entry name" value="LysR_HTH_N"/>
</dbReference>
<dbReference type="AlphaFoldDB" id="A0A0W0S754"/>
<keyword evidence="4" id="KW-0804">Transcription</keyword>
<dbReference type="Gene3D" id="3.40.190.290">
    <property type="match status" value="1"/>
</dbReference>
<evidence type="ECO:0000313" key="6">
    <source>
        <dbReference type="EMBL" id="KTC79420.1"/>
    </source>
</evidence>
<dbReference type="CDD" id="cd08422">
    <property type="entry name" value="PBP2_CrgA_like"/>
    <property type="match status" value="1"/>
</dbReference>
<dbReference type="SUPFAM" id="SSF46785">
    <property type="entry name" value="Winged helix' DNA-binding domain"/>
    <property type="match status" value="1"/>
</dbReference>
<evidence type="ECO:0000259" key="5">
    <source>
        <dbReference type="PROSITE" id="PS50931"/>
    </source>
</evidence>
<evidence type="ECO:0000256" key="2">
    <source>
        <dbReference type="ARBA" id="ARBA00023015"/>
    </source>
</evidence>
<dbReference type="SUPFAM" id="SSF53850">
    <property type="entry name" value="Periplasmic binding protein-like II"/>
    <property type="match status" value="1"/>
</dbReference>
<dbReference type="PANTHER" id="PTHR30537">
    <property type="entry name" value="HTH-TYPE TRANSCRIPTIONAL REGULATOR"/>
    <property type="match status" value="1"/>
</dbReference>